<keyword evidence="5" id="KW-0698">rRNA processing</keyword>
<dbReference type="PANTHER" id="PTHR18763">
    <property type="entry name" value="WD-REPEAT PROTEIN 18"/>
    <property type="match status" value="1"/>
</dbReference>
<proteinExistence type="inferred from homology"/>
<dbReference type="EMBL" id="JBCAWK010000015">
    <property type="protein sequence ID" value="KAK8843430.1"/>
    <property type="molecule type" value="Genomic_DNA"/>
</dbReference>
<dbReference type="PANTHER" id="PTHR18763:SF0">
    <property type="entry name" value="WD REPEAT-CONTAINING PROTEIN 18"/>
    <property type="match status" value="1"/>
</dbReference>
<comment type="caution">
    <text evidence="7">The sequence shown here is derived from an EMBL/GenBank/DDBJ whole genome shotgun (WGS) entry which is preliminary data.</text>
</comment>
<evidence type="ECO:0000313" key="7">
    <source>
        <dbReference type="EMBL" id="KAK8843430.1"/>
    </source>
</evidence>
<dbReference type="AlphaFoldDB" id="A0AAW0YT86"/>
<dbReference type="GO" id="GO:0006261">
    <property type="term" value="P:DNA-templated DNA replication"/>
    <property type="evidence" value="ECO:0007669"/>
    <property type="project" value="TreeGrafter"/>
</dbReference>
<comment type="function">
    <text evidence="5">Component of the RIX1 complex required for processing of ITS2 sequences from 35S pre-rRNA.</text>
</comment>
<dbReference type="InterPro" id="IPR036322">
    <property type="entry name" value="WD40_repeat_dom_sf"/>
</dbReference>
<evidence type="ECO:0000256" key="4">
    <source>
        <dbReference type="PROSITE-ProRule" id="PRU00221"/>
    </source>
</evidence>
<comment type="subunit">
    <text evidence="5">Component of the RIX1 complex, composed of IPI1, RIX1/IPI2 and IPI3 in a 1:2:2 stoichiometry. The complex interacts (via RIX1) with MDN1 (via its hexameric AAA ATPase ring) and the pre-60S ribosome particles.</text>
</comment>
<evidence type="ECO:0000256" key="6">
    <source>
        <dbReference type="SAM" id="MobiDB-lite"/>
    </source>
</evidence>
<dbReference type="GO" id="GO:0120330">
    <property type="term" value="C:rixosome complex"/>
    <property type="evidence" value="ECO:0007669"/>
    <property type="project" value="UniProtKB-UniRule"/>
</dbReference>
<dbReference type="Pfam" id="PF00400">
    <property type="entry name" value="WD40"/>
    <property type="match status" value="3"/>
</dbReference>
<feature type="compositionally biased region" description="Basic and acidic residues" evidence="6">
    <location>
        <begin position="420"/>
        <end position="433"/>
    </location>
</feature>
<protein>
    <recommendedName>
        <fullName evidence="5">Pre-rRNA-processing protein IPI3</fullName>
    </recommendedName>
</protein>
<comment type="subcellular location">
    <subcellularLocation>
        <location evidence="5">Nucleus</location>
    </subcellularLocation>
</comment>
<organism evidence="7 8">
    <name type="scientific">Kwoniella newhampshirensis</name>
    <dbReference type="NCBI Taxonomy" id="1651941"/>
    <lineage>
        <taxon>Eukaryota</taxon>
        <taxon>Fungi</taxon>
        <taxon>Dikarya</taxon>
        <taxon>Basidiomycota</taxon>
        <taxon>Agaricomycotina</taxon>
        <taxon>Tremellomycetes</taxon>
        <taxon>Tremellales</taxon>
        <taxon>Cryptococcaceae</taxon>
        <taxon>Kwoniella</taxon>
    </lineage>
</organism>
<evidence type="ECO:0000256" key="3">
    <source>
        <dbReference type="ARBA" id="ARBA00022737"/>
    </source>
</evidence>
<feature type="repeat" description="WD" evidence="4">
    <location>
        <begin position="133"/>
        <end position="164"/>
    </location>
</feature>
<name>A0AAW0YT86_9TREE</name>
<dbReference type="GO" id="GO:0005656">
    <property type="term" value="C:nuclear pre-replicative complex"/>
    <property type="evidence" value="ECO:0007669"/>
    <property type="project" value="TreeGrafter"/>
</dbReference>
<reference evidence="7 8" key="1">
    <citation type="journal article" date="2024" name="bioRxiv">
        <title>Comparative genomics of Cryptococcus and Kwoniella reveals pathogenesis evolution and contrasting karyotype dynamics via intercentromeric recombination or chromosome fusion.</title>
        <authorList>
            <person name="Coelho M.A."/>
            <person name="David-Palma M."/>
            <person name="Shea T."/>
            <person name="Bowers K."/>
            <person name="McGinley-Smith S."/>
            <person name="Mohammad A.W."/>
            <person name="Gnirke A."/>
            <person name="Yurkov A.M."/>
            <person name="Nowrousian M."/>
            <person name="Sun S."/>
            <person name="Cuomo C.A."/>
            <person name="Heitman J."/>
        </authorList>
    </citation>
    <scope>NUCLEOTIDE SEQUENCE [LARGE SCALE GENOMIC DNA]</scope>
    <source>
        <strain evidence="7 8">CBS 13917</strain>
    </source>
</reference>
<keyword evidence="5" id="KW-0539">Nucleus</keyword>
<dbReference type="GO" id="GO:0006364">
    <property type="term" value="P:rRNA processing"/>
    <property type="evidence" value="ECO:0007669"/>
    <property type="project" value="UniProtKB-UniRule"/>
</dbReference>
<dbReference type="KEGG" id="kne:92184345"/>
<evidence type="ECO:0000256" key="1">
    <source>
        <dbReference type="ARBA" id="ARBA00010143"/>
    </source>
</evidence>
<dbReference type="Proteomes" id="UP001388673">
    <property type="component" value="Unassembled WGS sequence"/>
</dbReference>
<dbReference type="GeneID" id="92184345"/>
<dbReference type="Gene3D" id="2.130.10.10">
    <property type="entry name" value="YVTN repeat-like/Quinoprotein amine dehydrogenase"/>
    <property type="match status" value="2"/>
</dbReference>
<dbReference type="InterPro" id="IPR045227">
    <property type="entry name" value="WDR18/Ipi3/RID3"/>
</dbReference>
<feature type="region of interest" description="Disordered" evidence="6">
    <location>
        <begin position="363"/>
        <end position="383"/>
    </location>
</feature>
<evidence type="ECO:0000256" key="5">
    <source>
        <dbReference type="RuleBase" id="RU369067"/>
    </source>
</evidence>
<dbReference type="InterPro" id="IPR015943">
    <property type="entry name" value="WD40/YVTN_repeat-like_dom_sf"/>
</dbReference>
<evidence type="ECO:0000313" key="8">
    <source>
        <dbReference type="Proteomes" id="UP001388673"/>
    </source>
</evidence>
<keyword evidence="3" id="KW-0677">Repeat</keyword>
<dbReference type="SUPFAM" id="SSF50978">
    <property type="entry name" value="WD40 repeat-like"/>
    <property type="match status" value="1"/>
</dbReference>
<evidence type="ECO:0000256" key="2">
    <source>
        <dbReference type="ARBA" id="ARBA00022574"/>
    </source>
</evidence>
<dbReference type="SMART" id="SM00320">
    <property type="entry name" value="WD40"/>
    <property type="match status" value="4"/>
</dbReference>
<keyword evidence="8" id="KW-1185">Reference proteome</keyword>
<sequence length="493" mass="52278">MVPQELILSACSIAGPSSTSTSKNTTSTPSIHLHDLLTSSPVHTFKNSSSASHSLSAIPTENGQGGGVFAVQEGKAMVNIWAWQKDQMHLKLHLPEKMTCFAVSPNGLWAAGGSPNGHIYVWELASGLLVSSHTAHYRALTSLTFTPDSHLLISTSLDSSAHVYLVSRLIDPEDPASAGKPYGVLSDHTLAVRCVGLSKMAGSAGGRCWTASDDGTVKMWSLHPPFDLLCTFTLPTSSSPSTLAIDPSERFFYVGTTQGVVYHVPLFRRRGVVGGNAIEEGYEAVGGGGSGSAPIKTEGAVITLKTPITALSLSISTTHLLLGTSLGTISIHSLPSHQHLRTLSPHSGPISSLSTMIRPPDLISAPGTSSSGIGSGGNRSENWPMMEIKPLERMKVRSAKEVQESTILLRPSSTLLSQLDELRSPSQRKERGLSVRGSDGGGASSQIGDQLSELMAENKKLRLSLERADKINERMWNGMVDLKLGTADLSTTS</sequence>
<comment type="similarity">
    <text evidence="1 5">Belongs to the WD repeat IPI3/WDR18 family.</text>
</comment>
<dbReference type="RefSeq" id="XP_066799378.1">
    <property type="nucleotide sequence ID" value="XM_066950163.1"/>
</dbReference>
<accession>A0AAW0YT86</accession>
<feature type="region of interest" description="Disordered" evidence="6">
    <location>
        <begin position="418"/>
        <end position="447"/>
    </location>
</feature>
<gene>
    <name evidence="7" type="ORF">IAR55_007087</name>
</gene>
<dbReference type="PROSITE" id="PS50082">
    <property type="entry name" value="WD_REPEATS_2"/>
    <property type="match status" value="1"/>
</dbReference>
<keyword evidence="2 4" id="KW-0853">WD repeat</keyword>
<dbReference type="InterPro" id="IPR001680">
    <property type="entry name" value="WD40_rpt"/>
</dbReference>